<evidence type="ECO:0000256" key="9">
    <source>
        <dbReference type="ARBA" id="ARBA00023170"/>
    </source>
</evidence>
<keyword evidence="5" id="KW-0552">Olfaction</keyword>
<evidence type="ECO:0000256" key="1">
    <source>
        <dbReference type="ARBA" id="ARBA00004651"/>
    </source>
</evidence>
<feature type="transmembrane region" description="Helical" evidence="11">
    <location>
        <begin position="93"/>
        <end position="126"/>
    </location>
</feature>
<dbReference type="SUPFAM" id="SSF81321">
    <property type="entry name" value="Family A G protein-coupled receptor-like"/>
    <property type="match status" value="1"/>
</dbReference>
<feature type="domain" description="G-protein coupled receptors family 1 profile" evidence="12">
    <location>
        <begin position="43"/>
        <end position="262"/>
    </location>
</feature>
<keyword evidence="10" id="KW-0807">Transducer</keyword>
<dbReference type="PROSITE" id="PS50262">
    <property type="entry name" value="G_PROTEIN_RECEP_F1_2"/>
    <property type="match status" value="1"/>
</dbReference>
<dbReference type="InterPro" id="IPR000276">
    <property type="entry name" value="GPCR_Rhodpsn"/>
</dbReference>
<keyword evidence="9" id="KW-0675">Receptor</keyword>
<accession>A0A8C6R9K1</accession>
<dbReference type="Ensembl" id="ENSNGAT00000021145.1">
    <property type="protein sequence ID" value="ENSNGAP00000015540.1"/>
    <property type="gene ID" value="ENSNGAG00000016539.1"/>
</dbReference>
<dbReference type="GO" id="GO:0004930">
    <property type="term" value="F:G protein-coupled receptor activity"/>
    <property type="evidence" value="ECO:0007669"/>
    <property type="project" value="UniProtKB-KW"/>
</dbReference>
<evidence type="ECO:0000256" key="11">
    <source>
        <dbReference type="SAM" id="Phobius"/>
    </source>
</evidence>
<evidence type="ECO:0000256" key="6">
    <source>
        <dbReference type="ARBA" id="ARBA00022989"/>
    </source>
</evidence>
<dbReference type="PRINTS" id="PR00237">
    <property type="entry name" value="GPCRRHODOPSN"/>
</dbReference>
<evidence type="ECO:0000256" key="5">
    <source>
        <dbReference type="ARBA" id="ARBA00022725"/>
    </source>
</evidence>
<organism evidence="13 14">
    <name type="scientific">Nannospalax galili</name>
    <name type="common">Northern Israeli blind subterranean mole rat</name>
    <name type="synonym">Spalax galili</name>
    <dbReference type="NCBI Taxonomy" id="1026970"/>
    <lineage>
        <taxon>Eukaryota</taxon>
        <taxon>Metazoa</taxon>
        <taxon>Chordata</taxon>
        <taxon>Craniata</taxon>
        <taxon>Vertebrata</taxon>
        <taxon>Euteleostomi</taxon>
        <taxon>Mammalia</taxon>
        <taxon>Eutheria</taxon>
        <taxon>Euarchontoglires</taxon>
        <taxon>Glires</taxon>
        <taxon>Rodentia</taxon>
        <taxon>Myomorpha</taxon>
        <taxon>Muroidea</taxon>
        <taxon>Spalacidae</taxon>
        <taxon>Spalacinae</taxon>
        <taxon>Nannospalax</taxon>
    </lineage>
</organism>
<evidence type="ECO:0000256" key="8">
    <source>
        <dbReference type="ARBA" id="ARBA00023136"/>
    </source>
</evidence>
<feature type="transmembrane region" description="Helical" evidence="11">
    <location>
        <begin position="133"/>
        <end position="152"/>
    </location>
</feature>
<dbReference type="GO" id="GO:0005886">
    <property type="term" value="C:plasma membrane"/>
    <property type="evidence" value="ECO:0007669"/>
    <property type="project" value="UniProtKB-SubCell"/>
</dbReference>
<name>A0A8C6R9K1_NANGA</name>
<dbReference type="Proteomes" id="UP000694381">
    <property type="component" value="Unassembled WGS sequence"/>
</dbReference>
<evidence type="ECO:0000313" key="13">
    <source>
        <dbReference type="Ensembl" id="ENSNGAP00000015540.1"/>
    </source>
</evidence>
<keyword evidence="6 11" id="KW-1133">Transmembrane helix</keyword>
<dbReference type="GeneTree" id="ENSGT01140000282514"/>
<keyword evidence="4 11" id="KW-0812">Transmembrane</keyword>
<sequence length="284" mass="32139">MFLREINVASEVTFALLGFSYILELTVPLFLIFLAIYSFSVLGNLGMILITKINPILHTTMYLFLSHLSFADFCSSSIIVPKMTISFSGYMGQFFFFCTFIVTELILFAVMAYDFFMAVCSPLLYIVVMSQKLCVVLVFGPYIWGVVCSLTLTCSTLNFNTISHFCVQVLRFTVATFNEISTLLIILISYLFIIVTAQKMHSASGPRNIFSTRVSHLTTITIFLVTILFFYRLPKSKNSRNTVKVVSVFYTVIIRMLNPLIHSLGTKDVKDTASKMMDIKCIPQ</sequence>
<evidence type="ECO:0000256" key="4">
    <source>
        <dbReference type="ARBA" id="ARBA00022692"/>
    </source>
</evidence>
<dbReference type="InterPro" id="IPR017452">
    <property type="entry name" value="GPCR_Rhodpsn_7TM"/>
</dbReference>
<evidence type="ECO:0000313" key="14">
    <source>
        <dbReference type="Proteomes" id="UP000694381"/>
    </source>
</evidence>
<feature type="transmembrane region" description="Helical" evidence="11">
    <location>
        <begin position="172"/>
        <end position="193"/>
    </location>
</feature>
<dbReference type="OMA" id="FNTISHF"/>
<evidence type="ECO:0000256" key="3">
    <source>
        <dbReference type="ARBA" id="ARBA00022606"/>
    </source>
</evidence>
<dbReference type="Gene3D" id="1.20.1070.10">
    <property type="entry name" value="Rhodopsin 7-helix transmembrane proteins"/>
    <property type="match status" value="1"/>
</dbReference>
<comment type="subcellular location">
    <subcellularLocation>
        <location evidence="1">Cell membrane</location>
        <topology evidence="1">Multi-pass membrane protein</topology>
    </subcellularLocation>
</comment>
<dbReference type="Pfam" id="PF13853">
    <property type="entry name" value="7tm_4"/>
    <property type="match status" value="1"/>
</dbReference>
<dbReference type="GO" id="GO:0004984">
    <property type="term" value="F:olfactory receptor activity"/>
    <property type="evidence" value="ECO:0007669"/>
    <property type="project" value="InterPro"/>
</dbReference>
<evidence type="ECO:0000259" key="12">
    <source>
        <dbReference type="PROSITE" id="PS50262"/>
    </source>
</evidence>
<keyword evidence="8 11" id="KW-0472">Membrane</keyword>
<keyword evidence="14" id="KW-1185">Reference proteome</keyword>
<protein>
    <submittedName>
        <fullName evidence="13">Olfactory receptor family 5 subfamily D member 16</fullName>
    </submittedName>
</protein>
<dbReference type="PANTHER" id="PTHR48018">
    <property type="entry name" value="OLFACTORY RECEPTOR"/>
    <property type="match status" value="1"/>
</dbReference>
<dbReference type="AlphaFoldDB" id="A0A8C6R9K1"/>
<dbReference type="InterPro" id="IPR000725">
    <property type="entry name" value="Olfact_rcpt"/>
</dbReference>
<feature type="transmembrane region" description="Helical" evidence="11">
    <location>
        <begin position="214"/>
        <end position="233"/>
    </location>
</feature>
<reference evidence="13" key="2">
    <citation type="submission" date="2025-09" db="UniProtKB">
        <authorList>
            <consortium name="Ensembl"/>
        </authorList>
    </citation>
    <scope>IDENTIFICATION</scope>
</reference>
<reference evidence="13" key="1">
    <citation type="submission" date="2025-08" db="UniProtKB">
        <authorList>
            <consortium name="Ensembl"/>
        </authorList>
    </citation>
    <scope>IDENTIFICATION</scope>
</reference>
<keyword evidence="2" id="KW-1003">Cell membrane</keyword>
<keyword evidence="3" id="KW-0716">Sensory transduction</keyword>
<proteinExistence type="predicted"/>
<evidence type="ECO:0000256" key="2">
    <source>
        <dbReference type="ARBA" id="ARBA00022475"/>
    </source>
</evidence>
<evidence type="ECO:0000256" key="10">
    <source>
        <dbReference type="ARBA" id="ARBA00023224"/>
    </source>
</evidence>
<evidence type="ECO:0000256" key="7">
    <source>
        <dbReference type="ARBA" id="ARBA00023040"/>
    </source>
</evidence>
<keyword evidence="7" id="KW-0297">G-protein coupled receptor</keyword>